<dbReference type="OrthoDB" id="9801735at2"/>
<sequence>MDDFLAVPLIDRYFEDYRPGVVVECGAMRISSESIVAFAATFDPHLMHMDPVAALAGPFGGLIASGWHTTALMMRIMVDNYLNERTSLGSPGVDELRWHRPVRPGDVLSARFTVLSARVSGSKPDRGLVRTQIELSNQAGELVMSQVMMNLILRRGTD</sequence>
<comment type="similarity">
    <text evidence="1">Belongs to the enoyl-CoA hydratase/isomerase family.</text>
</comment>
<comment type="caution">
    <text evidence="3">The sequence shown here is derived from an EMBL/GenBank/DDBJ whole genome shotgun (WGS) entry which is preliminary data.</text>
</comment>
<dbReference type="PANTHER" id="PTHR43664:SF1">
    <property type="entry name" value="BETA-METHYLMALYL-COA DEHYDRATASE"/>
    <property type="match status" value="1"/>
</dbReference>
<accession>A0A4R9BZ95</accession>
<dbReference type="PANTHER" id="PTHR43664">
    <property type="entry name" value="MONOAMINE OXIDASE-RELATED"/>
    <property type="match status" value="1"/>
</dbReference>
<dbReference type="RefSeq" id="WP_134639638.1">
    <property type="nucleotide sequence ID" value="NZ_SOHM01000008.1"/>
</dbReference>
<dbReference type="Gene3D" id="3.10.129.10">
    <property type="entry name" value="Hotdog Thioesterase"/>
    <property type="match status" value="1"/>
</dbReference>
<dbReference type="SUPFAM" id="SSF54637">
    <property type="entry name" value="Thioesterase/thiol ester dehydrase-isomerase"/>
    <property type="match status" value="1"/>
</dbReference>
<dbReference type="CDD" id="cd03454">
    <property type="entry name" value="YdeM"/>
    <property type="match status" value="1"/>
</dbReference>
<proteinExistence type="inferred from homology"/>
<evidence type="ECO:0000313" key="4">
    <source>
        <dbReference type="Proteomes" id="UP000298468"/>
    </source>
</evidence>
<evidence type="ECO:0000256" key="1">
    <source>
        <dbReference type="ARBA" id="ARBA00005254"/>
    </source>
</evidence>
<dbReference type="InterPro" id="IPR052342">
    <property type="entry name" value="MCH/BMMD"/>
</dbReference>
<evidence type="ECO:0000259" key="2">
    <source>
        <dbReference type="Pfam" id="PF01575"/>
    </source>
</evidence>
<gene>
    <name evidence="3" type="ORF">E3T61_04145</name>
</gene>
<name>A0A4R9BZ95_9MICO</name>
<dbReference type="InterPro" id="IPR029069">
    <property type="entry name" value="HotDog_dom_sf"/>
</dbReference>
<organism evidence="3 4">
    <name type="scientific">Cryobacterium lactosi</name>
    <dbReference type="NCBI Taxonomy" id="1259202"/>
    <lineage>
        <taxon>Bacteria</taxon>
        <taxon>Bacillati</taxon>
        <taxon>Actinomycetota</taxon>
        <taxon>Actinomycetes</taxon>
        <taxon>Micrococcales</taxon>
        <taxon>Microbacteriaceae</taxon>
        <taxon>Cryobacterium</taxon>
    </lineage>
</organism>
<dbReference type="InterPro" id="IPR002539">
    <property type="entry name" value="MaoC-like_dom"/>
</dbReference>
<reference evidence="3 4" key="1">
    <citation type="submission" date="2019-03" db="EMBL/GenBank/DDBJ databases">
        <title>Genomics of glacier-inhabiting Cryobacterium strains.</title>
        <authorList>
            <person name="Liu Q."/>
            <person name="Xin Y.-H."/>
        </authorList>
    </citation>
    <scope>NUCLEOTIDE SEQUENCE [LARGE SCALE GENOMIC DNA]</scope>
    <source>
        <strain evidence="3 4">Sr59</strain>
    </source>
</reference>
<dbReference type="Proteomes" id="UP000298468">
    <property type="component" value="Unassembled WGS sequence"/>
</dbReference>
<protein>
    <submittedName>
        <fullName evidence="3">MaoC family dehydratase</fullName>
    </submittedName>
</protein>
<dbReference type="AlphaFoldDB" id="A0A4R9BZ95"/>
<dbReference type="Pfam" id="PF01575">
    <property type="entry name" value="MaoC_dehydratas"/>
    <property type="match status" value="1"/>
</dbReference>
<evidence type="ECO:0000313" key="3">
    <source>
        <dbReference type="EMBL" id="TFD93298.1"/>
    </source>
</evidence>
<dbReference type="EMBL" id="SOHM01000008">
    <property type="protein sequence ID" value="TFD93298.1"/>
    <property type="molecule type" value="Genomic_DNA"/>
</dbReference>
<feature type="domain" description="MaoC-like" evidence="2">
    <location>
        <begin position="28"/>
        <end position="119"/>
    </location>
</feature>
<keyword evidence="4" id="KW-1185">Reference proteome</keyword>